<organism evidence="2">
    <name type="scientific">Lyngbya confervoides BDU141951</name>
    <dbReference type="NCBI Taxonomy" id="1574623"/>
    <lineage>
        <taxon>Bacteria</taxon>
        <taxon>Bacillati</taxon>
        <taxon>Cyanobacteriota</taxon>
        <taxon>Cyanophyceae</taxon>
        <taxon>Oscillatoriophycideae</taxon>
        <taxon>Oscillatoriales</taxon>
        <taxon>Microcoleaceae</taxon>
        <taxon>Lyngbya</taxon>
    </lineage>
</organism>
<name>A0A0C1VAC8_9CYAN</name>
<feature type="compositionally biased region" description="Basic and acidic residues" evidence="1">
    <location>
        <begin position="43"/>
        <end position="61"/>
    </location>
</feature>
<evidence type="ECO:0000313" key="2">
    <source>
        <dbReference type="EMBL" id="NEV69722.1"/>
    </source>
</evidence>
<reference evidence="2" key="3">
    <citation type="submission" date="2020-02" db="EMBL/GenBank/DDBJ databases">
        <authorList>
            <person name="Sarangi A.N."/>
            <person name="Ghosh S."/>
            <person name="Mukherjee M."/>
            <person name="Tripathy S."/>
        </authorList>
    </citation>
    <scope>NUCLEOTIDE SEQUENCE</scope>
    <source>
        <strain evidence="2">BDU141951</strain>
    </source>
</reference>
<comment type="caution">
    <text evidence="2">The sequence shown here is derived from an EMBL/GenBank/DDBJ whole genome shotgun (WGS) entry which is preliminary data.</text>
</comment>
<accession>A0A0C1VAC8</accession>
<proteinExistence type="predicted"/>
<dbReference type="EMBL" id="JTHE02000003">
    <property type="protein sequence ID" value="NEV69722.1"/>
    <property type="molecule type" value="Genomic_DNA"/>
</dbReference>
<protein>
    <submittedName>
        <fullName evidence="2">Uncharacterized protein</fullName>
    </submittedName>
</protein>
<reference evidence="2" key="1">
    <citation type="submission" date="2014-11" db="EMBL/GenBank/DDBJ databases">
        <authorList>
            <person name="Malar M.C."/>
            <person name="Sen D."/>
            <person name="Tripathy S."/>
        </authorList>
    </citation>
    <scope>NUCLEOTIDE SEQUENCE</scope>
    <source>
        <strain evidence="2">BDU141951</strain>
    </source>
</reference>
<sequence>MPKENYGRNGLSAKPNTNAEGSLDVAADPVDPREVEPTNMSAKRAEDAPKNETATERPEDS</sequence>
<gene>
    <name evidence="2" type="ORF">QQ91_021735</name>
</gene>
<reference evidence="2" key="2">
    <citation type="journal article" date="2015" name="Genome Announc.">
        <title>Draft Genome Sequence of Filamentous Marine Cyanobacterium Lyngbya confervoides Strain BDU141951.</title>
        <authorList>
            <person name="Chandrababunaidu M.M."/>
            <person name="Sen D."/>
            <person name="Tripathy S."/>
        </authorList>
    </citation>
    <scope>NUCLEOTIDE SEQUENCE</scope>
    <source>
        <strain evidence="2">BDU141951</strain>
    </source>
</reference>
<evidence type="ECO:0000256" key="1">
    <source>
        <dbReference type="SAM" id="MobiDB-lite"/>
    </source>
</evidence>
<feature type="region of interest" description="Disordered" evidence="1">
    <location>
        <begin position="1"/>
        <end position="61"/>
    </location>
</feature>
<dbReference type="AlphaFoldDB" id="A0A0C1VAC8"/>